<dbReference type="Proteomes" id="UP001558632">
    <property type="component" value="Unassembled WGS sequence"/>
</dbReference>
<feature type="compositionally biased region" description="Basic and acidic residues" evidence="1">
    <location>
        <begin position="1"/>
        <end position="19"/>
    </location>
</feature>
<feature type="compositionally biased region" description="Basic residues" evidence="1">
    <location>
        <begin position="155"/>
        <end position="174"/>
    </location>
</feature>
<accession>A0ABR3K0Q8</accession>
<name>A0ABR3K0Q8_TRISP</name>
<gene>
    <name evidence="2" type="ORF">TSPI_05590</name>
</gene>
<reference evidence="2 3" key="1">
    <citation type="submission" date="2024-07" db="EMBL/GenBank/DDBJ databases">
        <title>Enhanced genomic and transcriptomic resources for Trichinella pseudospiralis and T. spiralis underpin the discovery of pronounced molecular differences between stages and species.</title>
        <authorList>
            <person name="Pasi K.K."/>
            <person name="La Rosa G."/>
            <person name="Gomez-Morales M.A."/>
            <person name="Tosini F."/>
            <person name="Sumanam S."/>
            <person name="Young N.D."/>
            <person name="Chang B.C."/>
            <person name="Robin G.B."/>
        </authorList>
    </citation>
    <scope>NUCLEOTIDE SEQUENCE [LARGE SCALE GENOMIC DNA]</scope>
    <source>
        <strain evidence="2">ISS534</strain>
    </source>
</reference>
<proteinExistence type="predicted"/>
<feature type="compositionally biased region" description="Polar residues" evidence="1">
    <location>
        <begin position="216"/>
        <end position="227"/>
    </location>
</feature>
<feature type="compositionally biased region" description="Polar residues" evidence="1">
    <location>
        <begin position="175"/>
        <end position="185"/>
    </location>
</feature>
<feature type="compositionally biased region" description="Low complexity" evidence="1">
    <location>
        <begin position="44"/>
        <end position="53"/>
    </location>
</feature>
<keyword evidence="3" id="KW-1185">Reference proteome</keyword>
<dbReference type="EMBL" id="JBEUSY010000558">
    <property type="protein sequence ID" value="KAL1226745.1"/>
    <property type="molecule type" value="Genomic_DNA"/>
</dbReference>
<organism evidence="2 3">
    <name type="scientific">Trichinella spiralis</name>
    <name type="common">Trichina worm</name>
    <dbReference type="NCBI Taxonomy" id="6334"/>
    <lineage>
        <taxon>Eukaryota</taxon>
        <taxon>Metazoa</taxon>
        <taxon>Ecdysozoa</taxon>
        <taxon>Nematoda</taxon>
        <taxon>Enoplea</taxon>
        <taxon>Dorylaimia</taxon>
        <taxon>Trichinellida</taxon>
        <taxon>Trichinellidae</taxon>
        <taxon>Trichinella</taxon>
    </lineage>
</organism>
<feature type="region of interest" description="Disordered" evidence="1">
    <location>
        <begin position="150"/>
        <end position="235"/>
    </location>
</feature>
<evidence type="ECO:0000256" key="1">
    <source>
        <dbReference type="SAM" id="MobiDB-lite"/>
    </source>
</evidence>
<sequence>MHIQQSRETDRKIEYDNSRDGQSTTTVGRNRTKRIKPENDESSVVVVTTGPTGPDDRTMNAGVRSTQILNDQVRWKEKKYEKKGGGFSGSEKKTIISATFPPVCPNSIGPLSSSSTFVGWSSNVQSADTVSSVKKMNEMTNDDNIIIQVKSQKSGQKKHKMRGVKERRWKRSRQASKQASKQAGRQWSRYMEKEDKLLARRARSNQKTEDIRRRSSSCAETFSSSLPANFAKQAR</sequence>
<feature type="region of interest" description="Disordered" evidence="1">
    <location>
        <begin position="1"/>
        <end position="61"/>
    </location>
</feature>
<comment type="caution">
    <text evidence="2">The sequence shown here is derived from an EMBL/GenBank/DDBJ whole genome shotgun (WGS) entry which is preliminary data.</text>
</comment>
<evidence type="ECO:0000313" key="3">
    <source>
        <dbReference type="Proteomes" id="UP001558632"/>
    </source>
</evidence>
<feature type="compositionally biased region" description="Polar residues" evidence="1">
    <location>
        <begin position="20"/>
        <end position="29"/>
    </location>
</feature>
<protein>
    <submittedName>
        <fullName evidence="2">Cell death abnormality protein</fullName>
    </submittedName>
</protein>
<evidence type="ECO:0000313" key="2">
    <source>
        <dbReference type="EMBL" id="KAL1226745.1"/>
    </source>
</evidence>